<proteinExistence type="predicted"/>
<sequence>METIVNFIELGETLAKYEESLYDGLRYVRDYYAKIAKKDGQIGLLNFTRADLQGKKVAAEKFSQIEQHLTELAHVFAIHNVQGDFLNPKGSPVYGLDLTSALKRHLEGKAEDTVEMVREIFRQSRLTQKTKERILELFE</sequence>
<dbReference type="Proteomes" id="UP000321306">
    <property type="component" value="Unassembled WGS sequence"/>
</dbReference>
<dbReference type="AlphaFoldDB" id="A0A511N9Y7"/>
<accession>A0A511N9Y7</accession>
<protein>
    <submittedName>
        <fullName evidence="1">Uncharacterized protein</fullName>
    </submittedName>
</protein>
<gene>
    <name evidence="1" type="ORF">DC3_52790</name>
</gene>
<comment type="caution">
    <text evidence="1">The sequence shown here is derived from an EMBL/GenBank/DDBJ whole genome shotgun (WGS) entry which is preliminary data.</text>
</comment>
<evidence type="ECO:0000313" key="2">
    <source>
        <dbReference type="Proteomes" id="UP000321306"/>
    </source>
</evidence>
<dbReference type="EMBL" id="BJXB01000039">
    <property type="protein sequence ID" value="GEM49644.1"/>
    <property type="molecule type" value="Genomic_DNA"/>
</dbReference>
<evidence type="ECO:0000313" key="1">
    <source>
        <dbReference type="EMBL" id="GEM49644.1"/>
    </source>
</evidence>
<dbReference type="RefSeq" id="WP_146890564.1">
    <property type="nucleotide sequence ID" value="NZ_BJXB01000039.1"/>
</dbReference>
<organism evidence="1 2">
    <name type="scientific">Deinococcus cellulosilyticus (strain DSM 18568 / NBRC 106333 / KACC 11606 / 5516J-15)</name>
    <dbReference type="NCBI Taxonomy" id="1223518"/>
    <lineage>
        <taxon>Bacteria</taxon>
        <taxon>Thermotogati</taxon>
        <taxon>Deinococcota</taxon>
        <taxon>Deinococci</taxon>
        <taxon>Deinococcales</taxon>
        <taxon>Deinococcaceae</taxon>
        <taxon>Deinococcus</taxon>
    </lineage>
</organism>
<reference evidence="1 2" key="1">
    <citation type="submission" date="2019-07" db="EMBL/GenBank/DDBJ databases">
        <title>Whole genome shotgun sequence of Deinococcus cellulosilyticus NBRC 106333.</title>
        <authorList>
            <person name="Hosoyama A."/>
            <person name="Uohara A."/>
            <person name="Ohji S."/>
            <person name="Ichikawa N."/>
        </authorList>
    </citation>
    <scope>NUCLEOTIDE SEQUENCE [LARGE SCALE GENOMIC DNA]</scope>
    <source>
        <strain evidence="1 2">NBRC 106333</strain>
    </source>
</reference>
<keyword evidence="2" id="KW-1185">Reference proteome</keyword>
<name>A0A511N9Y7_DEIC1</name>